<dbReference type="AlphaFoldDB" id="A0A1X0VE12"/>
<keyword evidence="1" id="KW-0175">Coiled coil</keyword>
<feature type="transmembrane region" description="Helical" evidence="2">
    <location>
        <begin position="91"/>
        <end position="108"/>
    </location>
</feature>
<dbReference type="STRING" id="33968.BMS77_09575"/>
<evidence type="ECO:0000256" key="1">
    <source>
        <dbReference type="SAM" id="Coils"/>
    </source>
</evidence>
<proteinExistence type="predicted"/>
<keyword evidence="2" id="KW-0472">Membrane</keyword>
<dbReference type="eggNOG" id="ENOG50308H9">
    <property type="taxonomic scope" value="Bacteria"/>
</dbReference>
<dbReference type="EMBL" id="MPLS01000011">
    <property type="protein sequence ID" value="ORI97931.1"/>
    <property type="molecule type" value="Genomic_DNA"/>
</dbReference>
<protein>
    <submittedName>
        <fullName evidence="3">Uncharacterized protein</fullName>
    </submittedName>
</protein>
<reference evidence="3 4" key="1">
    <citation type="journal article" date="2017" name="Front. Microbiol.">
        <title>Genomic Characterization of Dairy Associated Leuconostoc Species and Diversity of Leuconostocs in Undefined Mixed Mesophilic Starter Cultures.</title>
        <authorList>
            <person name="Frantzen C.A."/>
            <person name="Kot W."/>
            <person name="Pedersen T.B."/>
            <person name="Ardo Y.M."/>
            <person name="Broadbent J.R."/>
            <person name="Neve H."/>
            <person name="Hansen L.H."/>
            <person name="Dal Bello F."/>
            <person name="Ostlie H.M."/>
            <person name="Kleppen H.P."/>
            <person name="Vogensen F.K."/>
            <person name="Holo H."/>
        </authorList>
    </citation>
    <scope>NUCLEOTIDE SEQUENCE [LARGE SCALE GENOMIC DNA]</scope>
    <source>
        <strain evidence="3 4">LMGCF08</strain>
    </source>
</reference>
<sequence>MKFFNRKKAEEDNPEVKAQTEILQNENDDLLDQIEALKLDVTELKAENIRLSELLTTSKYYRTLVKTGGGLSALFLSYILLSVVGESSRDIIWLLLIEAAFIFMMLKGDEK</sequence>
<organism evidence="3 4">
    <name type="scientific">Leuconostoc pseudomesenteroides</name>
    <dbReference type="NCBI Taxonomy" id="33968"/>
    <lineage>
        <taxon>Bacteria</taxon>
        <taxon>Bacillati</taxon>
        <taxon>Bacillota</taxon>
        <taxon>Bacilli</taxon>
        <taxon>Lactobacillales</taxon>
        <taxon>Lactobacillaceae</taxon>
        <taxon>Leuconostoc</taxon>
    </lineage>
</organism>
<feature type="coiled-coil region" evidence="1">
    <location>
        <begin position="6"/>
        <end position="54"/>
    </location>
</feature>
<accession>A0A1X0VE12</accession>
<feature type="transmembrane region" description="Helical" evidence="2">
    <location>
        <begin position="64"/>
        <end position="85"/>
    </location>
</feature>
<dbReference type="Proteomes" id="UP000192288">
    <property type="component" value="Unassembled WGS sequence"/>
</dbReference>
<evidence type="ECO:0000256" key="2">
    <source>
        <dbReference type="SAM" id="Phobius"/>
    </source>
</evidence>
<evidence type="ECO:0000313" key="4">
    <source>
        <dbReference type="Proteomes" id="UP000192288"/>
    </source>
</evidence>
<evidence type="ECO:0000313" key="3">
    <source>
        <dbReference type="EMBL" id="ORI97931.1"/>
    </source>
</evidence>
<dbReference type="RefSeq" id="WP_004912877.1">
    <property type="nucleotide sequence ID" value="NZ_MPLS01000011.1"/>
</dbReference>
<keyword evidence="2" id="KW-1133">Transmembrane helix</keyword>
<comment type="caution">
    <text evidence="3">The sequence shown here is derived from an EMBL/GenBank/DDBJ whole genome shotgun (WGS) entry which is preliminary data.</text>
</comment>
<gene>
    <name evidence="3" type="ORF">BMR96_04290</name>
</gene>
<keyword evidence="2" id="KW-0812">Transmembrane</keyword>
<name>A0A1X0VE12_LEUPS</name>